<keyword evidence="5" id="KW-0614">Plasmid</keyword>
<dbReference type="InterPro" id="IPR009057">
    <property type="entry name" value="Homeodomain-like_sf"/>
</dbReference>
<evidence type="ECO:0000259" key="4">
    <source>
        <dbReference type="PROSITE" id="PS01124"/>
    </source>
</evidence>
<protein>
    <submittedName>
        <fullName evidence="5">AraC family transcriptional regulator</fullName>
    </submittedName>
</protein>
<keyword evidence="6" id="KW-1185">Reference proteome</keyword>
<evidence type="ECO:0000313" key="6">
    <source>
        <dbReference type="Proteomes" id="UP001430990"/>
    </source>
</evidence>
<dbReference type="Gene3D" id="1.10.10.60">
    <property type="entry name" value="Homeodomain-like"/>
    <property type="match status" value="1"/>
</dbReference>
<dbReference type="PANTHER" id="PTHR47894:SF4">
    <property type="entry name" value="HTH-TYPE TRANSCRIPTIONAL REGULATOR GADX"/>
    <property type="match status" value="1"/>
</dbReference>
<dbReference type="PROSITE" id="PS01124">
    <property type="entry name" value="HTH_ARAC_FAMILY_2"/>
    <property type="match status" value="1"/>
</dbReference>
<dbReference type="Pfam" id="PF12833">
    <property type="entry name" value="HTH_18"/>
    <property type="match status" value="1"/>
</dbReference>
<evidence type="ECO:0000256" key="1">
    <source>
        <dbReference type="ARBA" id="ARBA00023015"/>
    </source>
</evidence>
<accession>A0ABY3R1H5</accession>
<reference evidence="5" key="1">
    <citation type="submission" date="2021-11" db="EMBL/GenBank/DDBJ databases">
        <title>Australian commercial rhizobial inoculants.</title>
        <authorList>
            <person name="Kohlmeier M.G."/>
            <person name="O'Hara G.W."/>
            <person name="Colombi E."/>
            <person name="Ramsay J.P."/>
            <person name="Terpolilli J."/>
        </authorList>
    </citation>
    <scope>NUCLEOTIDE SEQUENCE</scope>
    <source>
        <strain evidence="5">CC829</strain>
        <plasmid evidence="5">pCC829_1</plasmid>
    </source>
</reference>
<evidence type="ECO:0000256" key="3">
    <source>
        <dbReference type="ARBA" id="ARBA00023163"/>
    </source>
</evidence>
<dbReference type="SMART" id="SM00342">
    <property type="entry name" value="HTH_ARAC"/>
    <property type="match status" value="1"/>
</dbReference>
<dbReference type="PANTHER" id="PTHR47894">
    <property type="entry name" value="HTH-TYPE TRANSCRIPTIONAL REGULATOR GADX"/>
    <property type="match status" value="1"/>
</dbReference>
<sequence length="306" mass="34829">MTLNDFRDPAVRLEVRTQIKILELAAQELEDDILGFRLARSFDLREIGLVYYVMASSENVADALRAAERYSRIMNDGIQLRFEMVGLTATLALEYVGVDRRSDRHQIEFWLVTLVRICRQVTAGRLVPSRLQMRHLRGGTPAEFRTFFGRDVEFGADGDAISFPVPVALLPLVGRDGYLHDLLRRYADEALIRKAPHGATVRSRVEKTLTTLLPHGRGVAKEVARQMGLSTRTLSRKLGEEKTSFAEILDQLRAALAKRYLEEEQLPVSEVAWLLGYRELSSLTHAFKRWTGMTPRQFRSTRSQPS</sequence>
<dbReference type="PROSITE" id="PS00041">
    <property type="entry name" value="HTH_ARAC_FAMILY_1"/>
    <property type="match status" value="1"/>
</dbReference>
<proteinExistence type="predicted"/>
<gene>
    <name evidence="5" type="ORF">BjapCC829_46065</name>
</gene>
<feature type="domain" description="HTH araC/xylS-type" evidence="4">
    <location>
        <begin position="203"/>
        <end position="301"/>
    </location>
</feature>
<dbReference type="EMBL" id="CP088101">
    <property type="protein sequence ID" value="UFW91805.1"/>
    <property type="molecule type" value="Genomic_DNA"/>
</dbReference>
<dbReference type="Proteomes" id="UP001430990">
    <property type="component" value="Plasmid pCC829_1"/>
</dbReference>
<dbReference type="InterPro" id="IPR032687">
    <property type="entry name" value="AraC-type_N"/>
</dbReference>
<geneLocation type="plasmid" evidence="5 6">
    <name>pCC829_1</name>
</geneLocation>
<evidence type="ECO:0000256" key="2">
    <source>
        <dbReference type="ARBA" id="ARBA00023125"/>
    </source>
</evidence>
<dbReference type="Pfam" id="PF12625">
    <property type="entry name" value="Arabinose_bd"/>
    <property type="match status" value="1"/>
</dbReference>
<name>A0ABY3R1H5_9BRAD</name>
<dbReference type="InterPro" id="IPR018060">
    <property type="entry name" value="HTH_AraC"/>
</dbReference>
<organism evidence="5 6">
    <name type="scientific">Bradyrhizobium barranii</name>
    <dbReference type="NCBI Taxonomy" id="2992140"/>
    <lineage>
        <taxon>Bacteria</taxon>
        <taxon>Pseudomonadati</taxon>
        <taxon>Pseudomonadota</taxon>
        <taxon>Alphaproteobacteria</taxon>
        <taxon>Hyphomicrobiales</taxon>
        <taxon>Nitrobacteraceae</taxon>
        <taxon>Bradyrhizobium</taxon>
    </lineage>
</organism>
<keyword evidence="3" id="KW-0804">Transcription</keyword>
<keyword evidence="2" id="KW-0238">DNA-binding</keyword>
<keyword evidence="1" id="KW-0805">Transcription regulation</keyword>
<evidence type="ECO:0000313" key="5">
    <source>
        <dbReference type="EMBL" id="UFW91805.1"/>
    </source>
</evidence>
<dbReference type="RefSeq" id="WP_231145687.1">
    <property type="nucleotide sequence ID" value="NZ_CP088101.1"/>
</dbReference>
<dbReference type="InterPro" id="IPR018062">
    <property type="entry name" value="HTH_AraC-typ_CS"/>
</dbReference>
<dbReference type="SUPFAM" id="SSF46689">
    <property type="entry name" value="Homeodomain-like"/>
    <property type="match status" value="1"/>
</dbReference>